<protein>
    <submittedName>
        <fullName evidence="2">Uncharacterized protein</fullName>
    </submittedName>
</protein>
<dbReference type="EMBL" id="CP093442">
    <property type="protein sequence ID" value="UOF00962.1"/>
    <property type="molecule type" value="Genomic_DNA"/>
</dbReference>
<evidence type="ECO:0000313" key="2">
    <source>
        <dbReference type="EMBL" id="UOF00962.1"/>
    </source>
</evidence>
<dbReference type="Proteomes" id="UP000830116">
    <property type="component" value="Chromosome"/>
</dbReference>
<keyword evidence="3" id="KW-1185">Reference proteome</keyword>
<evidence type="ECO:0000313" key="3">
    <source>
        <dbReference type="Proteomes" id="UP000830116"/>
    </source>
</evidence>
<name>A0ABY4CAP4_9BACT</name>
<dbReference type="RefSeq" id="WP_243537170.1">
    <property type="nucleotide sequence ID" value="NZ_CP093442.1"/>
</dbReference>
<accession>A0ABY4CAP4</accession>
<organism evidence="2 3">
    <name type="scientific">Bdellovibrio reynosensis</name>
    <dbReference type="NCBI Taxonomy" id="2835041"/>
    <lineage>
        <taxon>Bacteria</taxon>
        <taxon>Pseudomonadati</taxon>
        <taxon>Bdellovibrionota</taxon>
        <taxon>Bdellovibrionia</taxon>
        <taxon>Bdellovibrionales</taxon>
        <taxon>Pseudobdellovibrionaceae</taxon>
        <taxon>Bdellovibrio</taxon>
    </lineage>
</organism>
<keyword evidence="1" id="KW-0175">Coiled coil</keyword>
<evidence type="ECO:0000256" key="1">
    <source>
        <dbReference type="SAM" id="Coils"/>
    </source>
</evidence>
<reference evidence="2" key="1">
    <citation type="submission" date="2022-03" db="EMBL/GenBank/DDBJ databases">
        <title>Genome Identification and Characterization of new species Bdellovibrio reynosense LBG001 sp. nov. from a Mexico soil sample.</title>
        <authorList>
            <person name="Camilli A."/>
            <person name="Ajao Y."/>
            <person name="Guo X."/>
        </authorList>
    </citation>
    <scope>NUCLEOTIDE SEQUENCE</scope>
    <source>
        <strain evidence="2">LBG001</strain>
    </source>
</reference>
<feature type="coiled-coil region" evidence="1">
    <location>
        <begin position="63"/>
        <end position="123"/>
    </location>
</feature>
<proteinExistence type="predicted"/>
<gene>
    <name evidence="2" type="ORF">MNR06_14770</name>
</gene>
<sequence>MMVQNQKGFALALMTAFLPILLAGFFVVFAISGFINKDLSVKHECRKGGLEGQRAVGKILTSLLKLNSKARKLKRDLVTAQERLAAAIKVQNYPVIATSLAKISKLEIARSELDAKQRQLIREGDQLLKTSHAKTKANIQTSLPLESILFATREVSVQGKASELAVVADYVDIAPTYSPVPGFSEKQALQHQWSYSLSLKKPYSSFVHGKFKFKKACAVSLESEGSTWVPQIVQGSLSQNELW</sequence>